<evidence type="ECO:0000256" key="1">
    <source>
        <dbReference type="SAM" id="Phobius"/>
    </source>
</evidence>
<dbReference type="EMBL" id="CAHIKZ030001011">
    <property type="protein sequence ID" value="CAE1249165.1"/>
    <property type="molecule type" value="Genomic_DNA"/>
</dbReference>
<keyword evidence="1" id="KW-0812">Transmembrane</keyword>
<keyword evidence="1" id="KW-1133">Transmembrane helix</keyword>
<keyword evidence="3" id="KW-1185">Reference proteome</keyword>
<evidence type="ECO:0000313" key="3">
    <source>
        <dbReference type="Proteomes" id="UP000597762"/>
    </source>
</evidence>
<feature type="transmembrane region" description="Helical" evidence="1">
    <location>
        <begin position="173"/>
        <end position="195"/>
    </location>
</feature>
<proteinExistence type="predicted"/>
<dbReference type="Proteomes" id="UP000597762">
    <property type="component" value="Unassembled WGS sequence"/>
</dbReference>
<comment type="caution">
    <text evidence="2">The sequence shown here is derived from an EMBL/GenBank/DDBJ whole genome shotgun (WGS) entry which is preliminary data.</text>
</comment>
<reference evidence="2" key="1">
    <citation type="submission" date="2021-01" db="EMBL/GenBank/DDBJ databases">
        <authorList>
            <person name="Li R."/>
            <person name="Bekaert M."/>
        </authorList>
    </citation>
    <scope>NUCLEOTIDE SEQUENCE</scope>
    <source>
        <strain evidence="2">Farmed</strain>
    </source>
</reference>
<protein>
    <submittedName>
        <fullName evidence="2">Uncharacterized protein</fullName>
    </submittedName>
</protein>
<sequence length="196" mass="22912">MMADLAFKEFLFKISLIFFYSFFSNLSSGFSHFPFLILFGFFFVPSPTHFILSDLLSSSFTIFSHPPILFLFFTISSNFLVLLLSYFPSYLILLYCFLFRLFVLPGLLISTSTNYSLSTSFLVFVIDLFLFSYHFLLFLFPVFSSFFYLPIFLILSLHASLFPFFISSFSISFLLFLLPSLIIFIPTPHVFTHFFQ</sequence>
<evidence type="ECO:0000313" key="2">
    <source>
        <dbReference type="EMBL" id="CAE1249165.1"/>
    </source>
</evidence>
<keyword evidence="1" id="KW-0472">Membrane</keyword>
<accession>A0A812C198</accession>
<gene>
    <name evidence="2" type="ORF">SPHA_26447</name>
</gene>
<feature type="transmembrane region" description="Helical" evidence="1">
    <location>
        <begin position="68"/>
        <end position="86"/>
    </location>
</feature>
<organism evidence="2 3">
    <name type="scientific">Acanthosepion pharaonis</name>
    <name type="common">Pharaoh cuttlefish</name>
    <name type="synonym">Sepia pharaonis</name>
    <dbReference type="NCBI Taxonomy" id="158019"/>
    <lineage>
        <taxon>Eukaryota</taxon>
        <taxon>Metazoa</taxon>
        <taxon>Spiralia</taxon>
        <taxon>Lophotrochozoa</taxon>
        <taxon>Mollusca</taxon>
        <taxon>Cephalopoda</taxon>
        <taxon>Coleoidea</taxon>
        <taxon>Decapodiformes</taxon>
        <taxon>Sepiida</taxon>
        <taxon>Sepiina</taxon>
        <taxon>Sepiidae</taxon>
        <taxon>Acanthosepion</taxon>
    </lineage>
</organism>
<dbReference type="AlphaFoldDB" id="A0A812C198"/>
<name>A0A812C198_ACAPH</name>
<feature type="transmembrane region" description="Helical" evidence="1">
    <location>
        <begin position="92"/>
        <end position="109"/>
    </location>
</feature>